<dbReference type="EMBL" id="KZ293527">
    <property type="protein sequence ID" value="PBK58712.1"/>
    <property type="molecule type" value="Genomic_DNA"/>
</dbReference>
<accession>A0A2H3AUZ4</accession>
<reference evidence="2" key="1">
    <citation type="journal article" date="2017" name="Nat. Ecol. Evol.">
        <title>Genome expansion and lineage-specific genetic innovations in the forest pathogenic fungi Armillaria.</title>
        <authorList>
            <person name="Sipos G."/>
            <person name="Prasanna A.N."/>
            <person name="Walter M.C."/>
            <person name="O'Connor E."/>
            <person name="Balint B."/>
            <person name="Krizsan K."/>
            <person name="Kiss B."/>
            <person name="Hess J."/>
            <person name="Varga T."/>
            <person name="Slot J."/>
            <person name="Riley R."/>
            <person name="Boka B."/>
            <person name="Rigling D."/>
            <person name="Barry K."/>
            <person name="Lee J."/>
            <person name="Mihaltcheva S."/>
            <person name="LaButti K."/>
            <person name="Lipzen A."/>
            <person name="Waldron R."/>
            <person name="Moloney N.M."/>
            <person name="Sperisen C."/>
            <person name="Kredics L."/>
            <person name="Vagvoelgyi C."/>
            <person name="Patrignani A."/>
            <person name="Fitzpatrick D."/>
            <person name="Nagy I."/>
            <person name="Doyle S."/>
            <person name="Anderson J.B."/>
            <person name="Grigoriev I.V."/>
            <person name="Gueldener U."/>
            <person name="Muensterkoetter M."/>
            <person name="Nagy L.G."/>
        </authorList>
    </citation>
    <scope>NUCLEOTIDE SEQUENCE [LARGE SCALE GENOMIC DNA]</scope>
    <source>
        <strain evidence="2">28-4</strain>
    </source>
</reference>
<dbReference type="AlphaFoldDB" id="A0A2H3AUZ4"/>
<gene>
    <name evidence="1" type="ORF">ARMSODRAFT_854353</name>
</gene>
<protein>
    <submittedName>
        <fullName evidence="1">Uncharacterized protein</fullName>
    </submittedName>
</protein>
<dbReference type="GO" id="GO:0003676">
    <property type="term" value="F:nucleic acid binding"/>
    <property type="evidence" value="ECO:0007669"/>
    <property type="project" value="InterPro"/>
</dbReference>
<feature type="non-terminal residue" evidence="1">
    <location>
        <position position="1"/>
    </location>
</feature>
<dbReference type="Gene3D" id="3.30.420.10">
    <property type="entry name" value="Ribonuclease H-like superfamily/Ribonuclease H"/>
    <property type="match status" value="1"/>
</dbReference>
<evidence type="ECO:0000313" key="2">
    <source>
        <dbReference type="Proteomes" id="UP000218334"/>
    </source>
</evidence>
<dbReference type="Proteomes" id="UP000218334">
    <property type="component" value="Unassembled WGS sequence"/>
</dbReference>
<dbReference type="InterPro" id="IPR036397">
    <property type="entry name" value="RNaseH_sf"/>
</dbReference>
<name>A0A2H3AUZ4_9AGAR</name>
<keyword evidence="2" id="KW-1185">Reference proteome</keyword>
<proteinExistence type="predicted"/>
<sequence>WAKDYKKQDWRKMVWSDECYVHLDDKTGQIFVMQHVDEELDESCVVLTFKQSSMHVMVWGCVTLGWKGPLAVLEYSGGKGGGMTAARYQKQVLESQLKVFWKDLKEAQPGLAFQQDGAPSYTAKTIKCWL</sequence>
<evidence type="ECO:0000313" key="1">
    <source>
        <dbReference type="EMBL" id="PBK58712.1"/>
    </source>
</evidence>
<organism evidence="1 2">
    <name type="scientific">Armillaria solidipes</name>
    <dbReference type="NCBI Taxonomy" id="1076256"/>
    <lineage>
        <taxon>Eukaryota</taxon>
        <taxon>Fungi</taxon>
        <taxon>Dikarya</taxon>
        <taxon>Basidiomycota</taxon>
        <taxon>Agaricomycotina</taxon>
        <taxon>Agaricomycetes</taxon>
        <taxon>Agaricomycetidae</taxon>
        <taxon>Agaricales</taxon>
        <taxon>Marasmiineae</taxon>
        <taxon>Physalacriaceae</taxon>
        <taxon>Armillaria</taxon>
    </lineage>
</organism>
<dbReference type="STRING" id="1076256.A0A2H3AUZ4"/>
<feature type="non-terminal residue" evidence="1">
    <location>
        <position position="130"/>
    </location>
</feature>